<keyword evidence="4" id="KW-1185">Reference proteome</keyword>
<evidence type="ECO:0000259" key="2">
    <source>
        <dbReference type="Pfam" id="PF20149"/>
    </source>
</evidence>
<evidence type="ECO:0000313" key="3">
    <source>
        <dbReference type="EMBL" id="THU89214.1"/>
    </source>
</evidence>
<evidence type="ECO:0000313" key="4">
    <source>
        <dbReference type="Proteomes" id="UP000297245"/>
    </source>
</evidence>
<dbReference type="InterPro" id="IPR045341">
    <property type="entry name" value="DUF6532"/>
</dbReference>
<dbReference type="Proteomes" id="UP000297245">
    <property type="component" value="Unassembled WGS sequence"/>
</dbReference>
<gene>
    <name evidence="3" type="ORF">K435DRAFT_781725</name>
</gene>
<proteinExistence type="predicted"/>
<feature type="compositionally biased region" description="Acidic residues" evidence="1">
    <location>
        <begin position="183"/>
        <end position="194"/>
    </location>
</feature>
<protein>
    <recommendedName>
        <fullName evidence="2">DUF6532 domain-containing protein</fullName>
    </recommendedName>
</protein>
<evidence type="ECO:0000256" key="1">
    <source>
        <dbReference type="SAM" id="MobiDB-lite"/>
    </source>
</evidence>
<dbReference type="AlphaFoldDB" id="A0A4S8LJF6"/>
<dbReference type="Pfam" id="PF20149">
    <property type="entry name" value="DUF6532"/>
    <property type="match status" value="1"/>
</dbReference>
<dbReference type="EMBL" id="ML179377">
    <property type="protein sequence ID" value="THU89214.1"/>
    <property type="molecule type" value="Genomic_DNA"/>
</dbReference>
<feature type="domain" description="DUF6532" evidence="2">
    <location>
        <begin position="1"/>
        <end position="152"/>
    </location>
</feature>
<accession>A0A4S8LJF6</accession>
<reference evidence="3 4" key="1">
    <citation type="journal article" date="2019" name="Nat. Ecol. Evol.">
        <title>Megaphylogeny resolves global patterns of mushroom evolution.</title>
        <authorList>
            <person name="Varga T."/>
            <person name="Krizsan K."/>
            <person name="Foldi C."/>
            <person name="Dima B."/>
            <person name="Sanchez-Garcia M."/>
            <person name="Sanchez-Ramirez S."/>
            <person name="Szollosi G.J."/>
            <person name="Szarkandi J.G."/>
            <person name="Papp V."/>
            <person name="Albert L."/>
            <person name="Andreopoulos W."/>
            <person name="Angelini C."/>
            <person name="Antonin V."/>
            <person name="Barry K.W."/>
            <person name="Bougher N.L."/>
            <person name="Buchanan P."/>
            <person name="Buyck B."/>
            <person name="Bense V."/>
            <person name="Catcheside P."/>
            <person name="Chovatia M."/>
            <person name="Cooper J."/>
            <person name="Damon W."/>
            <person name="Desjardin D."/>
            <person name="Finy P."/>
            <person name="Geml J."/>
            <person name="Haridas S."/>
            <person name="Hughes K."/>
            <person name="Justo A."/>
            <person name="Karasinski D."/>
            <person name="Kautmanova I."/>
            <person name="Kiss B."/>
            <person name="Kocsube S."/>
            <person name="Kotiranta H."/>
            <person name="LaButti K.M."/>
            <person name="Lechner B.E."/>
            <person name="Liimatainen K."/>
            <person name="Lipzen A."/>
            <person name="Lukacs Z."/>
            <person name="Mihaltcheva S."/>
            <person name="Morgado L.N."/>
            <person name="Niskanen T."/>
            <person name="Noordeloos M.E."/>
            <person name="Ohm R.A."/>
            <person name="Ortiz-Santana B."/>
            <person name="Ovrebo C."/>
            <person name="Racz N."/>
            <person name="Riley R."/>
            <person name="Savchenko A."/>
            <person name="Shiryaev A."/>
            <person name="Soop K."/>
            <person name="Spirin V."/>
            <person name="Szebenyi C."/>
            <person name="Tomsovsky M."/>
            <person name="Tulloss R.E."/>
            <person name="Uehling J."/>
            <person name="Grigoriev I.V."/>
            <person name="Vagvolgyi C."/>
            <person name="Papp T."/>
            <person name="Martin F.M."/>
            <person name="Miettinen O."/>
            <person name="Hibbett D.S."/>
            <person name="Nagy L.G."/>
        </authorList>
    </citation>
    <scope>NUCLEOTIDE SEQUENCE [LARGE SCALE GENOMIC DNA]</scope>
    <source>
        <strain evidence="3 4">CBS 962.96</strain>
    </source>
</reference>
<feature type="region of interest" description="Disordered" evidence="1">
    <location>
        <begin position="174"/>
        <end position="194"/>
    </location>
</feature>
<organism evidence="3 4">
    <name type="scientific">Dendrothele bispora (strain CBS 962.96)</name>
    <dbReference type="NCBI Taxonomy" id="1314807"/>
    <lineage>
        <taxon>Eukaryota</taxon>
        <taxon>Fungi</taxon>
        <taxon>Dikarya</taxon>
        <taxon>Basidiomycota</taxon>
        <taxon>Agaricomycotina</taxon>
        <taxon>Agaricomycetes</taxon>
        <taxon>Agaricomycetidae</taxon>
        <taxon>Agaricales</taxon>
        <taxon>Agaricales incertae sedis</taxon>
        <taxon>Dendrothele</taxon>
    </lineage>
</organism>
<name>A0A4S8LJF6_DENBC</name>
<sequence>MRWKLRRVVNSLVLSTYPLTGKDRKDVTTYVSFVRKKCRYIYPQVINGHSTGKTLTNEKTLKKSQPYKHSAITRALKTFFAGDKAPGVVYHDFFVSTLPNNDEKEIPMSMLAFVASVVHFSLGEWVSGSRVPQKANDLRSEYEKNIAVLNQIACDPRKYHRLMADLYRIASGNDHDGNTSDDGVPDIDLADLDG</sequence>
<dbReference type="OrthoDB" id="3225557at2759"/>